<feature type="region of interest" description="Disordered" evidence="1">
    <location>
        <begin position="17"/>
        <end position="150"/>
    </location>
</feature>
<gene>
    <name evidence="2" type="ORF">FRACA_3290007</name>
</gene>
<keyword evidence="3" id="KW-1185">Reference proteome</keyword>
<evidence type="ECO:0000256" key="1">
    <source>
        <dbReference type="SAM" id="MobiDB-lite"/>
    </source>
</evidence>
<dbReference type="AlphaFoldDB" id="A0A2I2KUR3"/>
<name>A0A2I2KUR3_9ACTN</name>
<protein>
    <submittedName>
        <fullName evidence="2">Uncharacterized protein</fullName>
    </submittedName>
</protein>
<evidence type="ECO:0000313" key="3">
    <source>
        <dbReference type="Proteomes" id="UP000234331"/>
    </source>
</evidence>
<evidence type="ECO:0000313" key="2">
    <source>
        <dbReference type="EMBL" id="SNQ49398.1"/>
    </source>
</evidence>
<feature type="compositionally biased region" description="Pro residues" evidence="1">
    <location>
        <begin position="44"/>
        <end position="59"/>
    </location>
</feature>
<sequence>MWTMRAPTCLNQACTAGESNFRTSPASSREADQPALSVRLPEAQVPPPVLPPCARPPLARPGCRGTKAAQRPRLVGQRVLERASPHGADLAPLTQQRSARADRFRPRAYSQGERAADRRPRPCARSTARSASTDRSRPYSGPPHDTVAIA</sequence>
<dbReference type="Proteomes" id="UP000234331">
    <property type="component" value="Unassembled WGS sequence"/>
</dbReference>
<organism evidence="2 3">
    <name type="scientific">Frankia canadensis</name>
    <dbReference type="NCBI Taxonomy" id="1836972"/>
    <lineage>
        <taxon>Bacteria</taxon>
        <taxon>Bacillati</taxon>
        <taxon>Actinomycetota</taxon>
        <taxon>Actinomycetes</taxon>
        <taxon>Frankiales</taxon>
        <taxon>Frankiaceae</taxon>
        <taxon>Frankia</taxon>
    </lineage>
</organism>
<dbReference type="EMBL" id="FZMO01000256">
    <property type="protein sequence ID" value="SNQ49398.1"/>
    <property type="molecule type" value="Genomic_DNA"/>
</dbReference>
<proteinExistence type="predicted"/>
<reference evidence="2 3" key="1">
    <citation type="submission" date="2017-06" db="EMBL/GenBank/DDBJ databases">
        <authorList>
            <person name="Kim H.J."/>
            <person name="Triplett B.A."/>
        </authorList>
    </citation>
    <scope>NUCLEOTIDE SEQUENCE [LARGE SCALE GENOMIC DNA]</scope>
    <source>
        <strain evidence="2">FRACA_ARgP5</strain>
    </source>
</reference>
<feature type="compositionally biased region" description="Polar residues" evidence="1">
    <location>
        <begin position="17"/>
        <end position="27"/>
    </location>
</feature>
<accession>A0A2I2KUR3</accession>